<dbReference type="Proteomes" id="UP000682416">
    <property type="component" value="Chromosome"/>
</dbReference>
<dbReference type="Gene3D" id="3.40.630.30">
    <property type="match status" value="1"/>
</dbReference>
<protein>
    <recommendedName>
        <fullName evidence="3">N-acetyltransferase</fullName>
    </recommendedName>
</protein>
<evidence type="ECO:0000313" key="2">
    <source>
        <dbReference type="Proteomes" id="UP000682416"/>
    </source>
</evidence>
<dbReference type="AlphaFoldDB" id="A0A975QM15"/>
<evidence type="ECO:0000313" key="1">
    <source>
        <dbReference type="EMBL" id="QVJ02962.1"/>
    </source>
</evidence>
<sequence length="246" mass="27085">MPIVTLAQRPDLVEVMERPELNPGPEVMFQDTTAHRYWGRLAHDFAEYQIALVRGDEVVARANSVPLAWHGTPDELPDEGFAWALEQAFADRDAGRAPTIASALYIAVSTRHQGAGVSALMAQALRDNASAHGLTALAAPLRPTLKHRYPLIPMAEYASWTREADGLSTDPWLRTHQRLGAHLLHPCETSMRVEGTVAQWRQWAGMDLPGSGRHIVEGALAPVTIDLAADQGTYLEPNVWAWHPLT</sequence>
<reference evidence="1" key="1">
    <citation type="submission" date="2021-05" db="EMBL/GenBank/DDBJ databases">
        <authorList>
            <person name="Kaiqin L."/>
            <person name="Jian G."/>
        </authorList>
    </citation>
    <scope>NUCLEOTIDE SEQUENCE</scope>
    <source>
        <strain evidence="1">HDS5</strain>
    </source>
</reference>
<keyword evidence="2" id="KW-1185">Reference proteome</keyword>
<evidence type="ECO:0008006" key="3">
    <source>
        <dbReference type="Google" id="ProtNLM"/>
    </source>
</evidence>
<accession>A0A975QM15</accession>
<dbReference type="KEGG" id="nec:KGD82_12855"/>
<name>A0A975QM15_9ACTN</name>
<gene>
    <name evidence="1" type="ORF">KGD82_12855</name>
</gene>
<organism evidence="1 2">
    <name type="scientific">Nocardiopsis eucommiae</name>
    <dbReference type="NCBI Taxonomy" id="2831970"/>
    <lineage>
        <taxon>Bacteria</taxon>
        <taxon>Bacillati</taxon>
        <taxon>Actinomycetota</taxon>
        <taxon>Actinomycetes</taxon>
        <taxon>Streptosporangiales</taxon>
        <taxon>Nocardiopsidaceae</taxon>
        <taxon>Nocardiopsis</taxon>
    </lineage>
</organism>
<dbReference type="EMBL" id="CP074402">
    <property type="protein sequence ID" value="QVJ02962.1"/>
    <property type="molecule type" value="Genomic_DNA"/>
</dbReference>
<proteinExistence type="predicted"/>